<reference evidence="7" key="1">
    <citation type="submission" date="2011-04" db="EMBL/GenBank/DDBJ databases">
        <title>The complete genome of Spirochaeta coccoides DSM 17374.</title>
        <authorList>
            <person name="Lucas S."/>
            <person name="Copeland A."/>
            <person name="Lapidus A."/>
            <person name="Bruce D."/>
            <person name="Goodwin L."/>
            <person name="Pitluck S."/>
            <person name="Peters L."/>
            <person name="Kyrpides N."/>
            <person name="Mavromatis K."/>
            <person name="Pagani I."/>
            <person name="Ivanova N."/>
            <person name="Ovchinnikova G."/>
            <person name="Lu M."/>
            <person name="Detter J.C."/>
            <person name="Tapia R."/>
            <person name="Han C."/>
            <person name="Land M."/>
            <person name="Hauser L."/>
            <person name="Markowitz V."/>
            <person name="Cheng J.-F."/>
            <person name="Hugenholtz P."/>
            <person name="Woyke T."/>
            <person name="Wu D."/>
            <person name="Spring S."/>
            <person name="Schroeder M."/>
            <person name="Brambilla E."/>
            <person name="Klenk H.-P."/>
            <person name="Eisen J.A."/>
        </authorList>
    </citation>
    <scope>NUCLEOTIDE SEQUENCE [LARGE SCALE GENOMIC DNA]</scope>
    <source>
        <strain evidence="7">ATCC BAA-1237 / DSM 17374 / SPN1</strain>
    </source>
</reference>
<evidence type="ECO:0000256" key="3">
    <source>
        <dbReference type="ARBA" id="ARBA00022827"/>
    </source>
</evidence>
<dbReference type="PANTHER" id="PTHR42887:SF2">
    <property type="entry name" value="OS12G0638800 PROTEIN"/>
    <property type="match status" value="1"/>
</dbReference>
<feature type="domain" description="RsdA/BaiN/AoA(So)-like Rossmann fold-like" evidence="4">
    <location>
        <begin position="3"/>
        <end position="402"/>
    </location>
</feature>
<dbReference type="Gene3D" id="3.50.50.60">
    <property type="entry name" value="FAD/NAD(P)-binding domain"/>
    <property type="match status" value="1"/>
</dbReference>
<accession>F4GJK7</accession>
<name>F4GJK7_PARC1</name>
<dbReference type="KEGG" id="scc:Spico_1552"/>
<evidence type="ECO:0000256" key="1">
    <source>
        <dbReference type="ARBA" id="ARBA00001974"/>
    </source>
</evidence>
<dbReference type="OrthoDB" id="9773233at2"/>
<dbReference type="STRING" id="760011.Spico_1552"/>
<comment type="cofactor">
    <cofactor evidence="1">
        <name>FAD</name>
        <dbReference type="ChEBI" id="CHEBI:57692"/>
    </cofactor>
</comment>
<organism evidence="6 7">
    <name type="scientific">Parasphaerochaeta coccoides (strain ATCC BAA-1237 / DSM 17374 / SPN1)</name>
    <name type="common">Sphaerochaeta coccoides</name>
    <dbReference type="NCBI Taxonomy" id="760011"/>
    <lineage>
        <taxon>Bacteria</taxon>
        <taxon>Pseudomonadati</taxon>
        <taxon>Spirochaetota</taxon>
        <taxon>Spirochaetia</taxon>
        <taxon>Spirochaetales</taxon>
        <taxon>Sphaerochaetaceae</taxon>
        <taxon>Parasphaerochaeta</taxon>
    </lineage>
</organism>
<dbReference type="eggNOG" id="COG2081">
    <property type="taxonomic scope" value="Bacteria"/>
</dbReference>
<dbReference type="Gene3D" id="2.40.30.10">
    <property type="entry name" value="Translation factors"/>
    <property type="match status" value="1"/>
</dbReference>
<dbReference type="RefSeq" id="WP_013740148.1">
    <property type="nucleotide sequence ID" value="NC_015436.1"/>
</dbReference>
<keyword evidence="7" id="KW-1185">Reference proteome</keyword>
<feature type="domain" description="RsdA/BaiN/AoA(So)-like insert" evidence="5">
    <location>
        <begin position="191"/>
        <end position="350"/>
    </location>
</feature>
<gene>
    <name evidence="6" type="ordered locus">Spico_1552</name>
</gene>
<dbReference type="Gene3D" id="1.10.8.260">
    <property type="entry name" value="HI0933 insert domain-like"/>
    <property type="match status" value="1"/>
</dbReference>
<dbReference type="InterPro" id="IPR004792">
    <property type="entry name" value="BaiN-like"/>
</dbReference>
<dbReference type="SUPFAM" id="SSF51905">
    <property type="entry name" value="FAD/NAD(P)-binding domain"/>
    <property type="match status" value="1"/>
</dbReference>
<dbReference type="EMBL" id="CP002659">
    <property type="protein sequence ID" value="AEC02754.1"/>
    <property type="molecule type" value="Genomic_DNA"/>
</dbReference>
<evidence type="ECO:0000259" key="4">
    <source>
        <dbReference type="Pfam" id="PF03486"/>
    </source>
</evidence>
<dbReference type="HOGENOM" id="CLU_025174_3_1_12"/>
<evidence type="ECO:0000313" key="7">
    <source>
        <dbReference type="Proteomes" id="UP000007939"/>
    </source>
</evidence>
<evidence type="ECO:0000256" key="2">
    <source>
        <dbReference type="ARBA" id="ARBA00022630"/>
    </source>
</evidence>
<protein>
    <submittedName>
        <fullName evidence="6">HI0933 family protein</fullName>
    </submittedName>
</protein>
<dbReference type="NCBIfam" id="TIGR00275">
    <property type="entry name" value="aminoacetone oxidase family FAD-binding enzyme"/>
    <property type="match status" value="1"/>
</dbReference>
<dbReference type="Pfam" id="PF22780">
    <property type="entry name" value="HI0933_like_1st"/>
    <property type="match status" value="1"/>
</dbReference>
<dbReference type="InterPro" id="IPR036188">
    <property type="entry name" value="FAD/NAD-bd_sf"/>
</dbReference>
<keyword evidence="2" id="KW-0285">Flavoprotein</keyword>
<dbReference type="PANTHER" id="PTHR42887">
    <property type="entry name" value="OS12G0638800 PROTEIN"/>
    <property type="match status" value="1"/>
</dbReference>
<dbReference type="InterPro" id="IPR057661">
    <property type="entry name" value="RsdA/BaiN/AoA(So)_Rossmann"/>
</dbReference>
<dbReference type="InterPro" id="IPR055178">
    <property type="entry name" value="RsdA/BaiN/AoA(So)-like_dom"/>
</dbReference>
<proteinExistence type="predicted"/>
<keyword evidence="3" id="KW-0274">FAD</keyword>
<reference evidence="6 7" key="2">
    <citation type="journal article" date="2012" name="Stand. Genomic Sci.">
        <title>Complete genome sequence of the termite hindgut bacterium Spirochaeta coccoides type strain (SPN1(T)), reclassification in the genus Sphaerochaeta as Sphaerochaeta coccoides comb. nov. and emendations of the family Spirochaetaceae and the genus Sphaerochaeta.</title>
        <authorList>
            <person name="Abt B."/>
            <person name="Han C."/>
            <person name="Scheuner C."/>
            <person name="Lu M."/>
            <person name="Lapidus A."/>
            <person name="Nolan M."/>
            <person name="Lucas S."/>
            <person name="Hammon N."/>
            <person name="Deshpande S."/>
            <person name="Cheng J.F."/>
            <person name="Tapia R."/>
            <person name="Goodwin L.A."/>
            <person name="Pitluck S."/>
            <person name="Liolios K."/>
            <person name="Pagani I."/>
            <person name="Ivanova N."/>
            <person name="Mavromatis K."/>
            <person name="Mikhailova N."/>
            <person name="Huntemann M."/>
            <person name="Pati A."/>
            <person name="Chen A."/>
            <person name="Palaniappan K."/>
            <person name="Land M."/>
            <person name="Hauser L."/>
            <person name="Brambilla E.M."/>
            <person name="Rohde M."/>
            <person name="Spring S."/>
            <person name="Gronow S."/>
            <person name="Goker M."/>
            <person name="Woyke T."/>
            <person name="Bristow J."/>
            <person name="Eisen J.A."/>
            <person name="Markowitz V."/>
            <person name="Hugenholtz P."/>
            <person name="Kyrpides N.C."/>
            <person name="Klenk H.P."/>
            <person name="Detter J.C."/>
        </authorList>
    </citation>
    <scope>NUCLEOTIDE SEQUENCE [LARGE SCALE GENOMIC DNA]</scope>
    <source>
        <strain evidence="7">ATCC BAA-1237 / DSM 17374 / SPN1</strain>
    </source>
</reference>
<dbReference type="Pfam" id="PF03486">
    <property type="entry name" value="HI0933_like"/>
    <property type="match status" value="1"/>
</dbReference>
<evidence type="ECO:0000313" key="6">
    <source>
        <dbReference type="EMBL" id="AEC02754.1"/>
    </source>
</evidence>
<dbReference type="AlphaFoldDB" id="F4GJK7"/>
<dbReference type="InterPro" id="IPR023166">
    <property type="entry name" value="BaiN-like_dom_sf"/>
</dbReference>
<sequence>MYDVIIAGAGAAGLFLAASLPSSLSVLVMDKNPVPGRKIMITGGGMCNLSNTDAPEDFLKHFGSRQQANFLKPALRSFPPHAAWDWFRSHGLELFFRDDGKVYPASFKAQSVVDVLMKTALAQGVEFAFSCTARKVLRHDGFFTVVTDTGEKQTRTIVLATGGMSYPRTGSDGSGYLLAKSLGHSIVPPSPALTSLIVENYGFTAAAGTSVQDASIRVFHAGENKAWFKAQGDVLFTHDGLSGPAILTMSRWCHHGDIVRISLIGNLSREEACTMLMDTFGQSPHRQVSTVLKEAGLTSTLVSLVMTMSGAAPSLRCADMNREMRSRLIQAVTDASFPIEGRKGFSSAMVTSGGIRLDDVDRSSMESRLVPGVFFVGEILDIDGDTGGYNMQAAFSMARLCACSLVERHVTGS</sequence>
<dbReference type="Proteomes" id="UP000007939">
    <property type="component" value="Chromosome"/>
</dbReference>
<dbReference type="SUPFAM" id="SSF160996">
    <property type="entry name" value="HI0933 insert domain-like"/>
    <property type="match status" value="1"/>
</dbReference>
<evidence type="ECO:0000259" key="5">
    <source>
        <dbReference type="Pfam" id="PF22780"/>
    </source>
</evidence>